<evidence type="ECO:0000313" key="2">
    <source>
        <dbReference type="EMBL" id="KAK9943360.1"/>
    </source>
</evidence>
<comment type="caution">
    <text evidence="2">The sequence shown here is derived from an EMBL/GenBank/DDBJ whole genome shotgun (WGS) entry which is preliminary data.</text>
</comment>
<feature type="region of interest" description="Disordered" evidence="1">
    <location>
        <begin position="1"/>
        <end position="61"/>
    </location>
</feature>
<gene>
    <name evidence="2" type="ORF">M0R45_008970</name>
</gene>
<evidence type="ECO:0000313" key="3">
    <source>
        <dbReference type="Proteomes" id="UP001457282"/>
    </source>
</evidence>
<keyword evidence="3" id="KW-1185">Reference proteome</keyword>
<accession>A0AAW1Y4K4</accession>
<dbReference type="AlphaFoldDB" id="A0AAW1Y4K4"/>
<dbReference type="Proteomes" id="UP001457282">
    <property type="component" value="Unassembled WGS sequence"/>
</dbReference>
<sequence>MMSGGTSLGRASLGKTRLQGSSVDGRLVRGRDGQVNNVGSRTETASSRRQEQREELGGGVAEERSLVMDAGEIDGTTVIALEGTELGRGTGSMIGLDLWVHCLKAVREEVGGGGRWLIDDDCGAGTEFGNGLIDLFVVK</sequence>
<evidence type="ECO:0000256" key="1">
    <source>
        <dbReference type="SAM" id="MobiDB-lite"/>
    </source>
</evidence>
<feature type="compositionally biased region" description="Basic and acidic residues" evidence="1">
    <location>
        <begin position="46"/>
        <end position="61"/>
    </location>
</feature>
<organism evidence="2 3">
    <name type="scientific">Rubus argutus</name>
    <name type="common">Southern blackberry</name>
    <dbReference type="NCBI Taxonomy" id="59490"/>
    <lineage>
        <taxon>Eukaryota</taxon>
        <taxon>Viridiplantae</taxon>
        <taxon>Streptophyta</taxon>
        <taxon>Embryophyta</taxon>
        <taxon>Tracheophyta</taxon>
        <taxon>Spermatophyta</taxon>
        <taxon>Magnoliopsida</taxon>
        <taxon>eudicotyledons</taxon>
        <taxon>Gunneridae</taxon>
        <taxon>Pentapetalae</taxon>
        <taxon>rosids</taxon>
        <taxon>fabids</taxon>
        <taxon>Rosales</taxon>
        <taxon>Rosaceae</taxon>
        <taxon>Rosoideae</taxon>
        <taxon>Rosoideae incertae sedis</taxon>
        <taxon>Rubus</taxon>
    </lineage>
</organism>
<dbReference type="EMBL" id="JBEDUW010000002">
    <property type="protein sequence ID" value="KAK9943360.1"/>
    <property type="molecule type" value="Genomic_DNA"/>
</dbReference>
<protein>
    <submittedName>
        <fullName evidence="2">Uncharacterized protein</fullName>
    </submittedName>
</protein>
<feature type="compositionally biased region" description="Polar residues" evidence="1">
    <location>
        <begin position="34"/>
        <end position="45"/>
    </location>
</feature>
<reference evidence="2 3" key="1">
    <citation type="journal article" date="2023" name="G3 (Bethesda)">
        <title>A chromosome-length genome assembly and annotation of blackberry (Rubus argutus, cv. 'Hillquist').</title>
        <authorList>
            <person name="Bruna T."/>
            <person name="Aryal R."/>
            <person name="Dudchenko O."/>
            <person name="Sargent D.J."/>
            <person name="Mead D."/>
            <person name="Buti M."/>
            <person name="Cavallini A."/>
            <person name="Hytonen T."/>
            <person name="Andres J."/>
            <person name="Pham M."/>
            <person name="Weisz D."/>
            <person name="Mascagni F."/>
            <person name="Usai G."/>
            <person name="Natali L."/>
            <person name="Bassil N."/>
            <person name="Fernandez G.E."/>
            <person name="Lomsadze A."/>
            <person name="Armour M."/>
            <person name="Olukolu B."/>
            <person name="Poorten T."/>
            <person name="Britton C."/>
            <person name="Davik J."/>
            <person name="Ashrafi H."/>
            <person name="Aiden E.L."/>
            <person name="Borodovsky M."/>
            <person name="Worthington M."/>
        </authorList>
    </citation>
    <scope>NUCLEOTIDE SEQUENCE [LARGE SCALE GENOMIC DNA]</scope>
    <source>
        <strain evidence="2">PI 553951</strain>
    </source>
</reference>
<name>A0AAW1Y4K4_RUBAR</name>
<proteinExistence type="predicted"/>